<evidence type="ECO:0000256" key="1">
    <source>
        <dbReference type="ARBA" id="ARBA00007634"/>
    </source>
</evidence>
<dbReference type="GO" id="GO:0005829">
    <property type="term" value="C:cytosol"/>
    <property type="evidence" value="ECO:0007669"/>
    <property type="project" value="TreeGrafter"/>
</dbReference>
<dbReference type="NCBIfam" id="TIGR00029">
    <property type="entry name" value="S20"/>
    <property type="match status" value="1"/>
</dbReference>
<dbReference type="Pfam" id="PF01649">
    <property type="entry name" value="Ribosomal_S20p"/>
    <property type="match status" value="1"/>
</dbReference>
<protein>
    <recommendedName>
        <fullName evidence="6 7">Small ribosomal subunit protein bS20</fullName>
    </recommendedName>
</protein>
<gene>
    <name evidence="7 8" type="primary">rpsT</name>
    <name evidence="8" type="ORF">CVV26_02345</name>
</gene>
<dbReference type="AlphaFoldDB" id="A0A2N1UNC5"/>
<comment type="function">
    <text evidence="7">Binds directly to 16S ribosomal RNA.</text>
</comment>
<proteinExistence type="inferred from homology"/>
<dbReference type="GO" id="GO:0070181">
    <property type="term" value="F:small ribosomal subunit rRNA binding"/>
    <property type="evidence" value="ECO:0007669"/>
    <property type="project" value="TreeGrafter"/>
</dbReference>
<keyword evidence="3 7" id="KW-0694">RNA-binding</keyword>
<dbReference type="SUPFAM" id="SSF46992">
    <property type="entry name" value="Ribosomal protein S20"/>
    <property type="match status" value="1"/>
</dbReference>
<dbReference type="GO" id="GO:0006412">
    <property type="term" value="P:translation"/>
    <property type="evidence" value="ECO:0007669"/>
    <property type="project" value="UniProtKB-UniRule"/>
</dbReference>
<accession>A0A2N1UNC5</accession>
<dbReference type="Proteomes" id="UP000233414">
    <property type="component" value="Unassembled WGS sequence"/>
</dbReference>
<comment type="similarity">
    <text evidence="1 7">Belongs to the bacterial ribosomal protein bS20 family.</text>
</comment>
<evidence type="ECO:0000256" key="5">
    <source>
        <dbReference type="ARBA" id="ARBA00023274"/>
    </source>
</evidence>
<keyword evidence="5 7" id="KW-0687">Ribonucleoprotein</keyword>
<dbReference type="GO" id="GO:0015935">
    <property type="term" value="C:small ribosomal subunit"/>
    <property type="evidence" value="ECO:0007669"/>
    <property type="project" value="TreeGrafter"/>
</dbReference>
<evidence type="ECO:0000313" key="9">
    <source>
        <dbReference type="Proteomes" id="UP000233414"/>
    </source>
</evidence>
<evidence type="ECO:0000256" key="2">
    <source>
        <dbReference type="ARBA" id="ARBA00022730"/>
    </source>
</evidence>
<dbReference type="InterPro" id="IPR036510">
    <property type="entry name" value="Ribosomal_bS20_sf"/>
</dbReference>
<dbReference type="PANTHER" id="PTHR33398:SF1">
    <property type="entry name" value="SMALL RIBOSOMAL SUBUNIT PROTEIN BS20C"/>
    <property type="match status" value="1"/>
</dbReference>
<keyword evidence="4 7" id="KW-0689">Ribosomal protein</keyword>
<evidence type="ECO:0000256" key="4">
    <source>
        <dbReference type="ARBA" id="ARBA00022980"/>
    </source>
</evidence>
<evidence type="ECO:0000313" key="8">
    <source>
        <dbReference type="EMBL" id="PKL72252.1"/>
    </source>
</evidence>
<keyword evidence="2 7" id="KW-0699">rRNA-binding</keyword>
<dbReference type="GO" id="GO:0003735">
    <property type="term" value="F:structural constituent of ribosome"/>
    <property type="evidence" value="ECO:0007669"/>
    <property type="project" value="InterPro"/>
</dbReference>
<reference evidence="8 9" key="1">
    <citation type="journal article" date="2017" name="ISME J.">
        <title>Potential for microbial H2 and metal transformations associated with novel bacteria and archaea in deep terrestrial subsurface sediments.</title>
        <authorList>
            <person name="Hernsdorf A.W."/>
            <person name="Amano Y."/>
            <person name="Miyakawa K."/>
            <person name="Ise K."/>
            <person name="Suzuki Y."/>
            <person name="Anantharaman K."/>
            <person name="Probst A."/>
            <person name="Burstein D."/>
            <person name="Thomas B.C."/>
            <person name="Banfield J.F."/>
        </authorList>
    </citation>
    <scope>NUCLEOTIDE SEQUENCE [LARGE SCALE GENOMIC DNA]</scope>
    <source>
        <strain evidence="8">HGW-Kuenenbacteria-1</strain>
    </source>
</reference>
<dbReference type="InterPro" id="IPR002583">
    <property type="entry name" value="Ribosomal_bS20"/>
</dbReference>
<dbReference type="EMBL" id="PGYQ01000010">
    <property type="protein sequence ID" value="PKL72252.1"/>
    <property type="molecule type" value="Genomic_DNA"/>
</dbReference>
<evidence type="ECO:0000256" key="6">
    <source>
        <dbReference type="ARBA" id="ARBA00035136"/>
    </source>
</evidence>
<organism evidence="8 9">
    <name type="scientific">Candidatus Kuenenbacteria bacterium HGW-Kuenenbacteria-1</name>
    <dbReference type="NCBI Taxonomy" id="2013812"/>
    <lineage>
        <taxon>Bacteria</taxon>
        <taxon>Candidatus Kueneniibacteriota</taxon>
    </lineage>
</organism>
<dbReference type="PANTHER" id="PTHR33398">
    <property type="entry name" value="30S RIBOSOMAL PROTEIN S20"/>
    <property type="match status" value="1"/>
</dbReference>
<sequence>MHFFIMPIKKSALKALRQSKKRQLRNQKCKKNLKDLIKKTQKVVFASKKEEAQKLVIETQKAFDKAVQKKVIKKNTAARKKSRIMKKFNALVVPKNN</sequence>
<name>A0A2N1UNC5_9BACT</name>
<dbReference type="HAMAP" id="MF_00500">
    <property type="entry name" value="Ribosomal_bS20"/>
    <property type="match status" value="1"/>
</dbReference>
<evidence type="ECO:0000256" key="7">
    <source>
        <dbReference type="HAMAP-Rule" id="MF_00500"/>
    </source>
</evidence>
<dbReference type="Gene3D" id="1.20.58.110">
    <property type="entry name" value="Ribosomal protein S20"/>
    <property type="match status" value="1"/>
</dbReference>
<evidence type="ECO:0000256" key="3">
    <source>
        <dbReference type="ARBA" id="ARBA00022884"/>
    </source>
</evidence>
<comment type="caution">
    <text evidence="8">The sequence shown here is derived from an EMBL/GenBank/DDBJ whole genome shotgun (WGS) entry which is preliminary data.</text>
</comment>